<name>A0A139IRM0_9PEZI</name>
<keyword evidence="2" id="KW-0285">Flavoprotein</keyword>
<dbReference type="GO" id="GO:0050660">
    <property type="term" value="F:flavin adenine dinucleotide binding"/>
    <property type="evidence" value="ECO:0007669"/>
    <property type="project" value="InterPro"/>
</dbReference>
<dbReference type="SUPFAM" id="SSF51905">
    <property type="entry name" value="FAD/NAD(P)-binding domain"/>
    <property type="match status" value="1"/>
</dbReference>
<comment type="cofactor">
    <cofactor evidence="1">
        <name>FAD</name>
        <dbReference type="ChEBI" id="CHEBI:57692"/>
    </cofactor>
</comment>
<dbReference type="PANTHER" id="PTHR10961:SF26">
    <property type="entry name" value="L-SACCHAROPINE OXIDASE"/>
    <property type="match status" value="1"/>
</dbReference>
<dbReference type="Gene3D" id="3.30.9.10">
    <property type="entry name" value="D-Amino Acid Oxidase, subunit A, domain 2"/>
    <property type="match status" value="1"/>
</dbReference>
<dbReference type="GO" id="GO:0051698">
    <property type="term" value="F:saccharopine oxidase activity"/>
    <property type="evidence" value="ECO:0007669"/>
    <property type="project" value="TreeGrafter"/>
</dbReference>
<keyword evidence="6" id="KW-1185">Reference proteome</keyword>
<dbReference type="Gene3D" id="3.50.50.60">
    <property type="entry name" value="FAD/NAD(P)-binding domain"/>
    <property type="match status" value="1"/>
</dbReference>
<dbReference type="InterPro" id="IPR045170">
    <property type="entry name" value="MTOX"/>
</dbReference>
<keyword evidence="4" id="KW-0560">Oxidoreductase</keyword>
<reference evidence="5 6" key="1">
    <citation type="submission" date="2015-07" db="EMBL/GenBank/DDBJ databases">
        <title>Comparative genomics of the Sigatoka disease complex on banana suggests a link between parallel evolutionary changes in Pseudocercospora fijiensis and Pseudocercospora eumusae and increased virulence on the banana host.</title>
        <authorList>
            <person name="Chang T.-C."/>
            <person name="Salvucci A."/>
            <person name="Crous P.W."/>
            <person name="Stergiopoulos I."/>
        </authorList>
    </citation>
    <scope>NUCLEOTIDE SEQUENCE [LARGE SCALE GENOMIC DNA]</scope>
    <source>
        <strain evidence="5 6">CBS 116634</strain>
    </source>
</reference>
<evidence type="ECO:0000313" key="5">
    <source>
        <dbReference type="EMBL" id="KXT17448.1"/>
    </source>
</evidence>
<comment type="caution">
    <text evidence="5">The sequence shown here is derived from an EMBL/GenBank/DDBJ whole genome shotgun (WGS) entry which is preliminary data.</text>
</comment>
<dbReference type="GO" id="GO:0008115">
    <property type="term" value="F:sarcosine oxidase activity"/>
    <property type="evidence" value="ECO:0007669"/>
    <property type="project" value="TreeGrafter"/>
</dbReference>
<evidence type="ECO:0000256" key="3">
    <source>
        <dbReference type="ARBA" id="ARBA00022827"/>
    </source>
</evidence>
<sequence>MIADHFAESTFFGSLSLVLKTTWKEYAEGLSDPMGYNARWNKQPVYSEQQSPARMNMNSASNFMMLVAYSNQAKKVFGSAKVTSIITRKTVYPIASSTPFSVHWSKVSKMRCHEVDTKSQGTERPNEPLAEMFQTRILYEMIYVRIHKSSAIVNWPKDVTVLHRSAPPSNGAAGNDIDKIIRADDPDRVYTDLAAESIQLWRDSKGLFAGLYHRSGWLMSAGQRSLPFFEDSIKTGTERGFEQAPHLTNDEVRGKFPAYDGDIQGWRTYWNIPILY</sequence>
<keyword evidence="3" id="KW-0274">FAD</keyword>
<dbReference type="InterPro" id="IPR036188">
    <property type="entry name" value="FAD/NAD-bd_sf"/>
</dbReference>
<evidence type="ECO:0000256" key="1">
    <source>
        <dbReference type="ARBA" id="ARBA00001974"/>
    </source>
</evidence>
<evidence type="ECO:0000256" key="2">
    <source>
        <dbReference type="ARBA" id="ARBA00022630"/>
    </source>
</evidence>
<evidence type="ECO:0000256" key="4">
    <source>
        <dbReference type="ARBA" id="ARBA00023002"/>
    </source>
</evidence>
<dbReference type="PANTHER" id="PTHR10961">
    <property type="entry name" value="PEROXISOMAL SARCOSINE OXIDASE"/>
    <property type="match status" value="1"/>
</dbReference>
<proteinExistence type="predicted"/>
<protein>
    <submittedName>
        <fullName evidence="5">Uncharacterized protein</fullName>
    </submittedName>
</protein>
<dbReference type="EMBL" id="LFZO01000020">
    <property type="protein sequence ID" value="KXT17448.1"/>
    <property type="molecule type" value="Genomic_DNA"/>
</dbReference>
<dbReference type="AlphaFoldDB" id="A0A139IRM0"/>
<accession>A0A139IRM0</accession>
<dbReference type="STRING" id="113226.A0A139IRM0"/>
<gene>
    <name evidence="5" type="ORF">AC579_5751</name>
</gene>
<organism evidence="5 6">
    <name type="scientific">Pseudocercospora musae</name>
    <dbReference type="NCBI Taxonomy" id="113226"/>
    <lineage>
        <taxon>Eukaryota</taxon>
        <taxon>Fungi</taxon>
        <taxon>Dikarya</taxon>
        <taxon>Ascomycota</taxon>
        <taxon>Pezizomycotina</taxon>
        <taxon>Dothideomycetes</taxon>
        <taxon>Dothideomycetidae</taxon>
        <taxon>Mycosphaerellales</taxon>
        <taxon>Mycosphaerellaceae</taxon>
        <taxon>Pseudocercospora</taxon>
    </lineage>
</organism>
<evidence type="ECO:0000313" key="6">
    <source>
        <dbReference type="Proteomes" id="UP000073492"/>
    </source>
</evidence>
<dbReference type="Proteomes" id="UP000073492">
    <property type="component" value="Unassembled WGS sequence"/>
</dbReference>
<dbReference type="OrthoDB" id="2219495at2759"/>